<name>A0A1E5SKR2_9BACT</name>
<comment type="similarity">
    <text evidence="1">In the C-terminal section; belongs to the class-I pyridoxal-phosphate-dependent aminotransferase family.</text>
</comment>
<evidence type="ECO:0000259" key="6">
    <source>
        <dbReference type="PROSITE" id="PS50949"/>
    </source>
</evidence>
<dbReference type="InterPro" id="IPR015421">
    <property type="entry name" value="PyrdxlP-dep_Trfase_major"/>
</dbReference>
<dbReference type="PANTHER" id="PTHR46577">
    <property type="entry name" value="HTH-TYPE TRANSCRIPTIONAL REGULATORY PROTEIN GABR"/>
    <property type="match status" value="1"/>
</dbReference>
<dbReference type="Pfam" id="PF00392">
    <property type="entry name" value="GntR"/>
    <property type="match status" value="1"/>
</dbReference>
<evidence type="ECO:0000313" key="8">
    <source>
        <dbReference type="Proteomes" id="UP000095552"/>
    </source>
</evidence>
<evidence type="ECO:0000256" key="1">
    <source>
        <dbReference type="ARBA" id="ARBA00005384"/>
    </source>
</evidence>
<dbReference type="SUPFAM" id="SSF53383">
    <property type="entry name" value="PLP-dependent transferases"/>
    <property type="match status" value="1"/>
</dbReference>
<sequence length="493" mass="55703">MIAFKNLIEIKRGGEQAVYLQIQNALIHLIQQGVLTSRLRLPGSRDMAVQLSVHRKTVVAAYDELMSQGWIESVPSKGTFVSGQLPEVKPEGLVQEARFSENAPFGFDRIEALHRIEPALPSSLTLDEGTPDVRIAPVTEIFRHYRSVISRKYNAKHLNYGPFYGDLSLREVLVKHLQETRGLRCSVDQILITRGSQMAMYLSSQLLHREGGISIVGETNYIAASLTLEHAGAQVMQVSVDDKGLVTHEVEALCQEYIIRSVYVTSHHHHPTTVTMSAERRMHLVELSREYGFAILEDDYDYDFHYQRAPLLPLISIASNGNVVYMGALCKIVAPAIRIGYMVAPKDFIASAGHLRRIIDRQGDAIMERSIAQMILQGDLQRHSRKALKLYHARRDHFCNLLSEHLSDYLSFKIPEGGMAIWALLRGDMEWGKVAKDCKAKGLMIPDYKNYDQLGLGHNGLRLGFASLDFDEQKRVVEILNEVLEAYEKRIKK</sequence>
<accession>A0A1E5SKR2</accession>
<dbReference type="SUPFAM" id="SSF46785">
    <property type="entry name" value="Winged helix' DNA-binding domain"/>
    <property type="match status" value="1"/>
</dbReference>
<keyword evidence="8" id="KW-1185">Reference proteome</keyword>
<feature type="domain" description="HTH gntR-type" evidence="6">
    <location>
        <begin position="16"/>
        <end position="84"/>
    </location>
</feature>
<dbReference type="GO" id="GO:0003677">
    <property type="term" value="F:DNA binding"/>
    <property type="evidence" value="ECO:0007669"/>
    <property type="project" value="UniProtKB-KW"/>
</dbReference>
<proteinExistence type="inferred from homology"/>
<dbReference type="Gene3D" id="3.40.640.10">
    <property type="entry name" value="Type I PLP-dependent aspartate aminotransferase-like (Major domain)"/>
    <property type="match status" value="1"/>
</dbReference>
<dbReference type="GO" id="GO:0003700">
    <property type="term" value="F:DNA-binding transcription factor activity"/>
    <property type="evidence" value="ECO:0007669"/>
    <property type="project" value="InterPro"/>
</dbReference>
<protein>
    <recommendedName>
        <fullName evidence="6">HTH gntR-type domain-containing protein</fullName>
    </recommendedName>
</protein>
<dbReference type="InterPro" id="IPR015424">
    <property type="entry name" value="PyrdxlP-dep_Trfase"/>
</dbReference>
<dbReference type="Gene3D" id="1.10.10.10">
    <property type="entry name" value="Winged helix-like DNA-binding domain superfamily/Winged helix DNA-binding domain"/>
    <property type="match status" value="1"/>
</dbReference>
<dbReference type="OrthoDB" id="594134at2"/>
<comment type="caution">
    <text evidence="7">The sequence shown here is derived from an EMBL/GenBank/DDBJ whole genome shotgun (WGS) entry which is preliminary data.</text>
</comment>
<dbReference type="AlphaFoldDB" id="A0A1E5SKR2"/>
<dbReference type="SMART" id="SM00345">
    <property type="entry name" value="HTH_GNTR"/>
    <property type="match status" value="1"/>
</dbReference>
<dbReference type="Proteomes" id="UP000095552">
    <property type="component" value="Unassembled WGS sequence"/>
</dbReference>
<dbReference type="CDD" id="cd07377">
    <property type="entry name" value="WHTH_GntR"/>
    <property type="match status" value="1"/>
</dbReference>
<evidence type="ECO:0000256" key="4">
    <source>
        <dbReference type="ARBA" id="ARBA00023125"/>
    </source>
</evidence>
<dbReference type="InterPro" id="IPR036388">
    <property type="entry name" value="WH-like_DNA-bd_sf"/>
</dbReference>
<dbReference type="InterPro" id="IPR036390">
    <property type="entry name" value="WH_DNA-bd_sf"/>
</dbReference>
<keyword evidence="3" id="KW-0805">Transcription regulation</keyword>
<dbReference type="InterPro" id="IPR000524">
    <property type="entry name" value="Tscrpt_reg_HTH_GntR"/>
</dbReference>
<dbReference type="PANTHER" id="PTHR46577:SF2">
    <property type="entry name" value="TRANSCRIPTIONAL REGULATORY PROTEIN"/>
    <property type="match status" value="1"/>
</dbReference>
<keyword evidence="4" id="KW-0238">DNA-binding</keyword>
<dbReference type="EMBL" id="MDGQ01000005">
    <property type="protein sequence ID" value="OEJ99712.1"/>
    <property type="molecule type" value="Genomic_DNA"/>
</dbReference>
<keyword evidence="2" id="KW-0663">Pyridoxal phosphate</keyword>
<evidence type="ECO:0000256" key="5">
    <source>
        <dbReference type="ARBA" id="ARBA00023163"/>
    </source>
</evidence>
<reference evidence="7 8" key="1">
    <citation type="submission" date="2016-08" db="EMBL/GenBank/DDBJ databases">
        <title>Draft genome of Fabibacter sp. strain SK-8.</title>
        <authorList>
            <person name="Wong S.-K."/>
            <person name="Hamasaki K."/>
            <person name="Yoshizawa S."/>
        </authorList>
    </citation>
    <scope>NUCLEOTIDE SEQUENCE [LARGE SCALE GENOMIC DNA]</scope>
    <source>
        <strain evidence="7 8">SK-8</strain>
    </source>
</reference>
<gene>
    <name evidence="7" type="ORF">BFP71_09085</name>
</gene>
<dbReference type="RefSeq" id="WP_069835174.1">
    <property type="nucleotide sequence ID" value="NZ_MDGQ01000005.1"/>
</dbReference>
<evidence type="ECO:0000256" key="3">
    <source>
        <dbReference type="ARBA" id="ARBA00023015"/>
    </source>
</evidence>
<dbReference type="InterPro" id="IPR051446">
    <property type="entry name" value="HTH_trans_reg/aminotransferase"/>
</dbReference>
<dbReference type="CDD" id="cd00609">
    <property type="entry name" value="AAT_like"/>
    <property type="match status" value="1"/>
</dbReference>
<organism evidence="7 8">
    <name type="scientific">Roseivirga misakiensis</name>
    <dbReference type="NCBI Taxonomy" id="1563681"/>
    <lineage>
        <taxon>Bacteria</taxon>
        <taxon>Pseudomonadati</taxon>
        <taxon>Bacteroidota</taxon>
        <taxon>Cytophagia</taxon>
        <taxon>Cytophagales</taxon>
        <taxon>Roseivirgaceae</taxon>
        <taxon>Roseivirga</taxon>
    </lineage>
</organism>
<dbReference type="PROSITE" id="PS50949">
    <property type="entry name" value="HTH_GNTR"/>
    <property type="match status" value="1"/>
</dbReference>
<dbReference type="STRING" id="1563681.BFP71_09085"/>
<keyword evidence="5" id="KW-0804">Transcription</keyword>
<evidence type="ECO:0000256" key="2">
    <source>
        <dbReference type="ARBA" id="ARBA00022898"/>
    </source>
</evidence>
<evidence type="ECO:0000313" key="7">
    <source>
        <dbReference type="EMBL" id="OEJ99712.1"/>
    </source>
</evidence>